<reference evidence="1 2" key="1">
    <citation type="submission" date="2021-01" db="EMBL/GenBank/DDBJ databases">
        <title>Genomic Encyclopedia of Type Strains, Phase IV (KMG-IV): sequencing the most valuable type-strain genomes for metagenomic binning, comparative biology and taxonomic classification.</title>
        <authorList>
            <person name="Goeker M."/>
        </authorList>
    </citation>
    <scope>NUCLEOTIDE SEQUENCE [LARGE SCALE GENOMIC DNA]</scope>
    <source>
        <strain evidence="1 2">DSM 25890</strain>
    </source>
</reference>
<comment type="caution">
    <text evidence="1">The sequence shown here is derived from an EMBL/GenBank/DDBJ whole genome shotgun (WGS) entry which is preliminary data.</text>
</comment>
<evidence type="ECO:0008006" key="3">
    <source>
        <dbReference type="Google" id="ProtNLM"/>
    </source>
</evidence>
<proteinExistence type="predicted"/>
<evidence type="ECO:0000313" key="1">
    <source>
        <dbReference type="EMBL" id="MBM7616140.1"/>
    </source>
</evidence>
<sequence length="122" mass="14360">MPEDIKKDIFIMLKTILKHYEGQLTVVNDSEDIYYLDAGIFPKTQKVLFFGSVQIKKSYVSYHLMPVYVFPELLQDISSKLRKRMQGKSCFNFNRVDESLFMEIEELTSSAFQKYKDNNILP</sequence>
<evidence type="ECO:0000313" key="2">
    <source>
        <dbReference type="Proteomes" id="UP001314796"/>
    </source>
</evidence>
<name>A0ABS2NT57_9FIRM</name>
<dbReference type="Proteomes" id="UP001314796">
    <property type="component" value="Unassembled WGS sequence"/>
</dbReference>
<accession>A0ABS2NT57</accession>
<dbReference type="EMBL" id="JAFBEE010000025">
    <property type="protein sequence ID" value="MBM7616140.1"/>
    <property type="molecule type" value="Genomic_DNA"/>
</dbReference>
<gene>
    <name evidence="1" type="ORF">JOC73_002716</name>
</gene>
<organism evidence="1 2">
    <name type="scientific">Alkaliphilus hydrothermalis</name>
    <dbReference type="NCBI Taxonomy" id="1482730"/>
    <lineage>
        <taxon>Bacteria</taxon>
        <taxon>Bacillati</taxon>
        <taxon>Bacillota</taxon>
        <taxon>Clostridia</taxon>
        <taxon>Peptostreptococcales</taxon>
        <taxon>Natronincolaceae</taxon>
        <taxon>Alkaliphilus</taxon>
    </lineage>
</organism>
<dbReference type="RefSeq" id="WP_204404070.1">
    <property type="nucleotide sequence ID" value="NZ_JAFBEE010000025.1"/>
</dbReference>
<protein>
    <recommendedName>
        <fullName evidence="3">YdhG-like domain-containing protein</fullName>
    </recommendedName>
</protein>
<keyword evidence="2" id="KW-1185">Reference proteome</keyword>